<evidence type="ECO:0000259" key="1">
    <source>
        <dbReference type="Pfam" id="PF08823"/>
    </source>
</evidence>
<dbReference type="RefSeq" id="WP_072966548.1">
    <property type="nucleotide sequence ID" value="NZ_FQUR01000006.1"/>
</dbReference>
<feature type="domain" description="Putative peptidoglycan binding" evidence="1">
    <location>
        <begin position="210"/>
        <end position="283"/>
    </location>
</feature>
<dbReference type="SUPFAM" id="SSF47090">
    <property type="entry name" value="PGBD-like"/>
    <property type="match status" value="1"/>
</dbReference>
<name>A0A1M4SFG3_9THEO</name>
<dbReference type="InterPro" id="IPR010430">
    <property type="entry name" value="DUF1028"/>
</dbReference>
<dbReference type="Pfam" id="PF08823">
    <property type="entry name" value="PG_binding_2"/>
    <property type="match status" value="1"/>
</dbReference>
<keyword evidence="2" id="KW-0378">Hydrolase</keyword>
<dbReference type="PANTHER" id="PTHR39328">
    <property type="entry name" value="BLL2871 PROTEIN"/>
    <property type="match status" value="1"/>
</dbReference>
<dbReference type="GO" id="GO:0016787">
    <property type="term" value="F:hydrolase activity"/>
    <property type="evidence" value="ECO:0007669"/>
    <property type="project" value="UniProtKB-KW"/>
</dbReference>
<sequence length="290" mass="31865">MRRISTFSIVARDPQTGELGVAVQSKFLAVGSAVGWAKAGAGAIATQALANLDFGEIGIKLLEKGYSAQQVLDALLALDPDREDRQVGIVDTKGNAAAFTGKRCFDWAGHIVGENFSCQGNILVSEDTVKALAETFVNTKGTLARRLVAALAAAQNAGGDRRGRQSASLLIVKEKGSYGGYNDRYIDLRVDDDPDPIAKLSHLLDLHELYFSKTKPEEMVKVDEKLAAEIQESLKKLGYYKGEITGKYDEYTKEAYKDFCGWENFEERICEGDVVDINVLNYLRKKVKEQ</sequence>
<dbReference type="InterPro" id="IPR029055">
    <property type="entry name" value="Ntn_hydrolases_N"/>
</dbReference>
<accession>A0A1M4SFG3</accession>
<dbReference type="PANTHER" id="PTHR39328:SF1">
    <property type="entry name" value="BLL2871 PROTEIN"/>
    <property type="match status" value="1"/>
</dbReference>
<evidence type="ECO:0000313" key="2">
    <source>
        <dbReference type="EMBL" id="SHE30939.1"/>
    </source>
</evidence>
<dbReference type="Proteomes" id="UP000184127">
    <property type="component" value="Unassembled WGS sequence"/>
</dbReference>
<gene>
    <name evidence="2" type="ORF">SAMN02745195_00127</name>
</gene>
<dbReference type="EMBL" id="FQUR01000006">
    <property type="protein sequence ID" value="SHE30939.1"/>
    <property type="molecule type" value="Genomic_DNA"/>
</dbReference>
<evidence type="ECO:0000313" key="3">
    <source>
        <dbReference type="Proteomes" id="UP000184127"/>
    </source>
</evidence>
<dbReference type="Pfam" id="PF06267">
    <property type="entry name" value="DUF1028"/>
    <property type="match status" value="1"/>
</dbReference>
<protein>
    <submittedName>
        <fullName evidence="2">Uncharacterized conserved protein, Ntn-hydrolase superfamily</fullName>
    </submittedName>
</protein>
<dbReference type="InterPro" id="IPR014927">
    <property type="entry name" value="PG-bd_2"/>
</dbReference>
<dbReference type="InterPro" id="IPR036366">
    <property type="entry name" value="PGBDSf"/>
</dbReference>
<dbReference type="Gene3D" id="3.60.20.10">
    <property type="entry name" value="Glutamine Phosphoribosylpyrophosphate, subunit 1, domain 1"/>
    <property type="match status" value="1"/>
</dbReference>
<reference evidence="3" key="1">
    <citation type="submission" date="2016-11" db="EMBL/GenBank/DDBJ databases">
        <authorList>
            <person name="Varghese N."/>
            <person name="Submissions S."/>
        </authorList>
    </citation>
    <scope>NUCLEOTIDE SEQUENCE [LARGE SCALE GENOMIC DNA]</scope>
    <source>
        <strain evidence="3">DSM 18761</strain>
    </source>
</reference>
<proteinExistence type="predicted"/>
<dbReference type="InterPro" id="IPR036365">
    <property type="entry name" value="PGBD-like_sf"/>
</dbReference>
<dbReference type="SUPFAM" id="SSF56235">
    <property type="entry name" value="N-terminal nucleophile aminohydrolases (Ntn hydrolases)"/>
    <property type="match status" value="1"/>
</dbReference>
<dbReference type="Gene3D" id="1.10.101.10">
    <property type="entry name" value="PGBD-like superfamily/PGBD"/>
    <property type="match status" value="1"/>
</dbReference>
<organism evidence="2 3">
    <name type="scientific">Thermoanaerobacter uzonensis DSM 18761</name>
    <dbReference type="NCBI Taxonomy" id="1123369"/>
    <lineage>
        <taxon>Bacteria</taxon>
        <taxon>Bacillati</taxon>
        <taxon>Bacillota</taxon>
        <taxon>Clostridia</taxon>
        <taxon>Thermoanaerobacterales</taxon>
        <taxon>Thermoanaerobacteraceae</taxon>
        <taxon>Thermoanaerobacter</taxon>
    </lineage>
</organism>
<dbReference type="AlphaFoldDB" id="A0A1M4SFG3"/>
<keyword evidence="3" id="KW-1185">Reference proteome</keyword>